<protein>
    <submittedName>
        <fullName evidence="1">Uncharacterized protein</fullName>
    </submittedName>
</protein>
<name>A0A6J5NZY1_9CAUD</name>
<proteinExistence type="predicted"/>
<sequence length="98" mass="11367">MLNRTRQRIRIPDDLTELFAGGSGLAWFYSPSEMRYYSFRGGVVNSRIRGVSLPDPEALFRERLNAKGIDRNSPDAQSMRPTVDTFRLWEDWKGRENA</sequence>
<accession>A0A6J5NZY1</accession>
<dbReference type="EMBL" id="LR796765">
    <property type="protein sequence ID" value="CAB4164597.1"/>
    <property type="molecule type" value="Genomic_DNA"/>
</dbReference>
<evidence type="ECO:0000313" key="1">
    <source>
        <dbReference type="EMBL" id="CAB4164597.1"/>
    </source>
</evidence>
<reference evidence="1" key="1">
    <citation type="submission" date="2020-04" db="EMBL/GenBank/DDBJ databases">
        <authorList>
            <person name="Chiriac C."/>
            <person name="Salcher M."/>
            <person name="Ghai R."/>
            <person name="Kavagutti S V."/>
        </authorList>
    </citation>
    <scope>NUCLEOTIDE SEQUENCE</scope>
</reference>
<gene>
    <name evidence="1" type="ORF">UFOVP826_55</name>
</gene>
<organism evidence="1">
    <name type="scientific">uncultured Caudovirales phage</name>
    <dbReference type="NCBI Taxonomy" id="2100421"/>
    <lineage>
        <taxon>Viruses</taxon>
        <taxon>Duplodnaviria</taxon>
        <taxon>Heunggongvirae</taxon>
        <taxon>Uroviricota</taxon>
        <taxon>Caudoviricetes</taxon>
        <taxon>Peduoviridae</taxon>
        <taxon>Maltschvirus</taxon>
        <taxon>Maltschvirus maltsch</taxon>
    </lineage>
</organism>